<protein>
    <submittedName>
        <fullName evidence="1">Uncharacterized protein</fullName>
    </submittedName>
</protein>
<sequence length="305" mass="35767">MNTYLMPIQCRLRKQDKPRTTILSNNHQLRVDSLITDNLIQQVYWLYDKRFPSVDKTSNYVNYDQFKLPDIGLKKVQAFELPQKQVLKTSRNDRINGTNQSNMILFGFTNNNLNPGSINLININGSMVNNEDQSLSQIQLQTQVDQGKPQSNRFRKALKEAREKSTLILKQNSIKKQQEFENNFQTMQQQSPAIIRKFSINKAKYEKKKSTIQDQAMPQQEIIVQDEQEYEDTDEDPEYDKQKTIRYIKSMPKGVNRSNQATTRIPKQIRVQKHFTDNQSMIDVNDLITPWAEDQDGVDMYNYES</sequence>
<accession>A0A078A7Z7</accession>
<keyword evidence="2" id="KW-1185">Reference proteome</keyword>
<organism evidence="1 2">
    <name type="scientific">Stylonychia lemnae</name>
    <name type="common">Ciliate</name>
    <dbReference type="NCBI Taxonomy" id="5949"/>
    <lineage>
        <taxon>Eukaryota</taxon>
        <taxon>Sar</taxon>
        <taxon>Alveolata</taxon>
        <taxon>Ciliophora</taxon>
        <taxon>Intramacronucleata</taxon>
        <taxon>Spirotrichea</taxon>
        <taxon>Stichotrichia</taxon>
        <taxon>Sporadotrichida</taxon>
        <taxon>Oxytrichidae</taxon>
        <taxon>Stylonychinae</taxon>
        <taxon>Stylonychia</taxon>
    </lineage>
</organism>
<dbReference type="Proteomes" id="UP000039865">
    <property type="component" value="Unassembled WGS sequence"/>
</dbReference>
<dbReference type="EMBL" id="CCKQ01006662">
    <property type="protein sequence ID" value="CDW77986.1"/>
    <property type="molecule type" value="Genomic_DNA"/>
</dbReference>
<dbReference type="InParanoid" id="A0A078A7Z7"/>
<name>A0A078A7Z7_STYLE</name>
<dbReference type="AlphaFoldDB" id="A0A078A7Z7"/>
<evidence type="ECO:0000313" key="2">
    <source>
        <dbReference type="Proteomes" id="UP000039865"/>
    </source>
</evidence>
<proteinExistence type="predicted"/>
<evidence type="ECO:0000313" key="1">
    <source>
        <dbReference type="EMBL" id="CDW77986.1"/>
    </source>
</evidence>
<reference evidence="1 2" key="1">
    <citation type="submission" date="2014-06" db="EMBL/GenBank/DDBJ databases">
        <authorList>
            <person name="Swart Estienne"/>
        </authorList>
    </citation>
    <scope>NUCLEOTIDE SEQUENCE [LARGE SCALE GENOMIC DNA]</scope>
    <source>
        <strain evidence="1 2">130c</strain>
    </source>
</reference>
<gene>
    <name evidence="1" type="primary">Contig9719.g10396</name>
    <name evidence="1" type="ORF">STYLEM_6955</name>
</gene>